<evidence type="ECO:0000256" key="5">
    <source>
        <dbReference type="ARBA" id="ARBA00023136"/>
    </source>
</evidence>
<name>A0A8X7MZZ4_9BASI</name>
<dbReference type="Pfam" id="PF01679">
    <property type="entry name" value="Pmp3"/>
    <property type="match status" value="1"/>
</dbReference>
<dbReference type="GO" id="GO:0016020">
    <property type="term" value="C:membrane"/>
    <property type="evidence" value="ECO:0007669"/>
    <property type="project" value="UniProtKB-SubCell"/>
</dbReference>
<dbReference type="EMBL" id="LWDE02000076">
    <property type="protein sequence ID" value="KAE8253775.1"/>
    <property type="molecule type" value="Genomic_DNA"/>
</dbReference>
<comment type="caution">
    <text evidence="7">The sequence shown here is derived from an EMBL/GenBank/DDBJ whole genome shotgun (WGS) entry which is preliminary data.</text>
</comment>
<comment type="similarity">
    <text evidence="2">Belongs to the UPF0057 (PMP3) family.</text>
</comment>
<reference evidence="7" key="2">
    <citation type="journal article" date="2019" name="IMA Fungus">
        <title>Genome sequencing and comparison of five Tilletia species to identify candidate genes for the detection of regulated species infecting wheat.</title>
        <authorList>
            <person name="Nguyen H.D.T."/>
            <person name="Sultana T."/>
            <person name="Kesanakurti P."/>
            <person name="Hambleton S."/>
        </authorList>
    </citation>
    <scope>NUCLEOTIDE SEQUENCE</scope>
    <source>
        <strain evidence="7">DAOMC 236426</strain>
    </source>
</reference>
<evidence type="ECO:0000256" key="2">
    <source>
        <dbReference type="ARBA" id="ARBA00009530"/>
    </source>
</evidence>
<accession>A0A8X7MZZ4</accession>
<keyword evidence="8" id="KW-1185">Reference proteome</keyword>
<dbReference type="InterPro" id="IPR000612">
    <property type="entry name" value="PMP3"/>
</dbReference>
<dbReference type="PANTHER" id="PTHR21659:SF112">
    <property type="entry name" value="PROTEIN SNA2-RELATED"/>
    <property type="match status" value="1"/>
</dbReference>
<protein>
    <submittedName>
        <fullName evidence="7">Uncharacterized protein</fullName>
    </submittedName>
</protein>
<evidence type="ECO:0000256" key="1">
    <source>
        <dbReference type="ARBA" id="ARBA00004370"/>
    </source>
</evidence>
<reference evidence="7" key="1">
    <citation type="submission" date="2016-04" db="EMBL/GenBank/DDBJ databases">
        <authorList>
            <person name="Nguyen H.D."/>
            <person name="Samba Siva P."/>
            <person name="Cullis J."/>
            <person name="Levesque C.A."/>
            <person name="Hambleton S."/>
        </authorList>
    </citation>
    <scope>NUCLEOTIDE SEQUENCE</scope>
    <source>
        <strain evidence="7">DAOMC 236426</strain>
    </source>
</reference>
<keyword evidence="5 6" id="KW-0472">Membrane</keyword>
<dbReference type="Proteomes" id="UP000077684">
    <property type="component" value="Unassembled WGS sequence"/>
</dbReference>
<evidence type="ECO:0000256" key="3">
    <source>
        <dbReference type="ARBA" id="ARBA00022692"/>
    </source>
</evidence>
<comment type="subcellular location">
    <subcellularLocation>
        <location evidence="1">Membrane</location>
    </subcellularLocation>
</comment>
<gene>
    <name evidence="7" type="ORF">A4X06_0g1232</name>
</gene>
<sequence length="151" mass="16088">MARNNKSKDAPSSTSDILLYFLAIFLPPASVFIKRGCNTQFWLNLLLTVVLAWLPGLIHAWYIIAKYPDVDRRAVNVAGTNTNTTPYHQQNAVAAPAPAPVRAQAPGATVPAHASAPAPVHAHAHAHVDPAYAPPPVYSAPAYQPPASAKN</sequence>
<keyword evidence="4 6" id="KW-1133">Transmembrane helix</keyword>
<keyword evidence="3 6" id="KW-0812">Transmembrane</keyword>
<dbReference type="PANTHER" id="PTHR21659">
    <property type="entry name" value="HYDROPHOBIC PROTEIN RCI2 LOW TEMPERATURE AND SALT RESPONSIVE PROTEIN LTI6 -RELATED"/>
    <property type="match status" value="1"/>
</dbReference>
<dbReference type="AlphaFoldDB" id="A0A8X7MZZ4"/>
<evidence type="ECO:0000313" key="8">
    <source>
        <dbReference type="Proteomes" id="UP000077684"/>
    </source>
</evidence>
<organism evidence="7 8">
    <name type="scientific">Tilletia controversa</name>
    <name type="common">dwarf bunt fungus</name>
    <dbReference type="NCBI Taxonomy" id="13291"/>
    <lineage>
        <taxon>Eukaryota</taxon>
        <taxon>Fungi</taxon>
        <taxon>Dikarya</taxon>
        <taxon>Basidiomycota</taxon>
        <taxon>Ustilaginomycotina</taxon>
        <taxon>Exobasidiomycetes</taxon>
        <taxon>Tilletiales</taxon>
        <taxon>Tilletiaceae</taxon>
        <taxon>Tilletia</taxon>
    </lineage>
</organism>
<feature type="transmembrane region" description="Helical" evidence="6">
    <location>
        <begin position="45"/>
        <end position="64"/>
    </location>
</feature>
<proteinExistence type="inferred from homology"/>
<evidence type="ECO:0000256" key="4">
    <source>
        <dbReference type="ARBA" id="ARBA00022989"/>
    </source>
</evidence>
<evidence type="ECO:0000256" key="6">
    <source>
        <dbReference type="SAM" id="Phobius"/>
    </source>
</evidence>
<evidence type="ECO:0000313" key="7">
    <source>
        <dbReference type="EMBL" id="KAE8253775.1"/>
    </source>
</evidence>
<feature type="transmembrane region" description="Helical" evidence="6">
    <location>
        <begin position="17"/>
        <end position="33"/>
    </location>
</feature>